<gene>
    <name evidence="3" type="ORF">H8708_04555</name>
</gene>
<evidence type="ECO:0000256" key="2">
    <source>
        <dbReference type="SAM" id="MobiDB-lite"/>
    </source>
</evidence>
<proteinExistence type="predicted"/>
<dbReference type="Pfam" id="PF18960">
    <property type="entry name" value="DUF5702"/>
    <property type="match status" value="1"/>
</dbReference>
<feature type="coiled-coil region" evidence="1">
    <location>
        <begin position="160"/>
        <end position="191"/>
    </location>
</feature>
<feature type="coiled-coil region" evidence="1">
    <location>
        <begin position="259"/>
        <end position="297"/>
    </location>
</feature>
<organism evidence="3 4">
    <name type="scientific">Enterocloster hominis</name>
    <name type="common">ex Liu et al. 2021</name>
    <dbReference type="NCBI Taxonomy" id="2763663"/>
    <lineage>
        <taxon>Bacteria</taxon>
        <taxon>Bacillati</taxon>
        <taxon>Bacillota</taxon>
        <taxon>Clostridia</taxon>
        <taxon>Lachnospirales</taxon>
        <taxon>Lachnospiraceae</taxon>
        <taxon>Enterocloster</taxon>
    </lineage>
</organism>
<dbReference type="Proteomes" id="UP000647491">
    <property type="component" value="Unassembled WGS sequence"/>
</dbReference>
<evidence type="ECO:0000313" key="3">
    <source>
        <dbReference type="EMBL" id="MBC8598508.1"/>
    </source>
</evidence>
<sequence>MKKRGEITVFLSLTLVCILSLFMGLLESARTAGARLYLTMAANSAMASVMSQYNRNLWDMYHLLFLEYESPEAIGRSFDTYLDFYLEQENLYPMKRKSREVTAILNMQDHAGKPLEDGILSYVRYRLPDIAGDLSGVSESARDASRAGDFRTVFKVCRQAGRHTRRLEKARREVEAALEDMERSRIRAAEAAADERAGKMETEIKRLLKKIGKFPALADWYQKEVEALSEDSRSARGEERREGMEPQASETMDMELAAYQSVEEAAREFQGRCQEMKDQLEAEAVRLEEISELLEEGGDGEHEENGEEDETGPDWDQIQELMDMVQIPEAAVQEPVDQEKSSALDRLEEMLSGDLLKLVIPKGVKLSEKRVRAGQNGPSKEQSEEKTESNGLAAQLLVNEYILLYFDSFLKKSESREELADQALDYEQEYLLCGKGSDRDNLAQTVEQLLMIRAAMNLLYLLNAADKKAQADGLAAAVSGGNAAAGLIVGFLILSLWALGEAVWDVRGLLDGGKTGFWKTDSTWHLSLDGLLAMEFLEGRPDMEASGSGYEDYIRILLFLEDKAVRNYRMMDVIQWNVRKKQKDFSTDACACEVEIRTEISQRHLFLMKGEYWQTVETAWAY</sequence>
<comment type="caution">
    <text evidence="3">The sequence shown here is derived from an EMBL/GenBank/DDBJ whole genome shotgun (WGS) entry which is preliminary data.</text>
</comment>
<keyword evidence="1" id="KW-0175">Coiled coil</keyword>
<feature type="region of interest" description="Disordered" evidence="2">
    <location>
        <begin position="227"/>
        <end position="252"/>
    </location>
</feature>
<dbReference type="EMBL" id="JACRTJ010000011">
    <property type="protein sequence ID" value="MBC8598508.1"/>
    <property type="molecule type" value="Genomic_DNA"/>
</dbReference>
<reference evidence="3 4" key="1">
    <citation type="submission" date="2020-08" db="EMBL/GenBank/DDBJ databases">
        <title>Genome public.</title>
        <authorList>
            <person name="Liu C."/>
            <person name="Sun Q."/>
        </authorList>
    </citation>
    <scope>NUCLEOTIDE SEQUENCE [LARGE SCALE GENOMIC DNA]</scope>
    <source>
        <strain evidence="3 4">BX10</strain>
    </source>
</reference>
<accession>A0ABR7NQW9</accession>
<name>A0ABR7NQW9_9FIRM</name>
<dbReference type="RefSeq" id="WP_262427105.1">
    <property type="nucleotide sequence ID" value="NZ_JACRTJ010000011.1"/>
</dbReference>
<evidence type="ECO:0000313" key="4">
    <source>
        <dbReference type="Proteomes" id="UP000647491"/>
    </source>
</evidence>
<keyword evidence="4" id="KW-1185">Reference proteome</keyword>
<evidence type="ECO:0000256" key="1">
    <source>
        <dbReference type="SAM" id="Coils"/>
    </source>
</evidence>
<protein>
    <submittedName>
        <fullName evidence="3">Uncharacterized protein</fullName>
    </submittedName>
</protein>
<dbReference type="InterPro" id="IPR043756">
    <property type="entry name" value="DUF5702"/>
</dbReference>
<feature type="compositionally biased region" description="Basic and acidic residues" evidence="2">
    <location>
        <begin position="227"/>
        <end position="244"/>
    </location>
</feature>